<evidence type="ECO:0000313" key="3">
    <source>
        <dbReference type="Proteomes" id="UP001196413"/>
    </source>
</evidence>
<reference evidence="2" key="1">
    <citation type="submission" date="2021-06" db="EMBL/GenBank/DDBJ databases">
        <title>Parelaphostrongylus tenuis whole genome reference sequence.</title>
        <authorList>
            <person name="Garwood T.J."/>
            <person name="Larsen P.A."/>
            <person name="Fountain-Jones N.M."/>
            <person name="Garbe J.R."/>
            <person name="Macchietto M.G."/>
            <person name="Kania S.A."/>
            <person name="Gerhold R.W."/>
            <person name="Richards J.E."/>
            <person name="Wolf T.M."/>
        </authorList>
    </citation>
    <scope>NUCLEOTIDE SEQUENCE</scope>
    <source>
        <strain evidence="2">MNPRO001-30</strain>
        <tissue evidence="2">Meninges</tissue>
    </source>
</reference>
<feature type="compositionally biased region" description="Polar residues" evidence="1">
    <location>
        <begin position="70"/>
        <end position="88"/>
    </location>
</feature>
<name>A0AAD5LVG5_PARTN</name>
<dbReference type="Proteomes" id="UP001196413">
    <property type="component" value="Unassembled WGS sequence"/>
</dbReference>
<accession>A0AAD5LVG5</accession>
<organism evidence="2 3">
    <name type="scientific">Parelaphostrongylus tenuis</name>
    <name type="common">Meningeal worm</name>
    <dbReference type="NCBI Taxonomy" id="148309"/>
    <lineage>
        <taxon>Eukaryota</taxon>
        <taxon>Metazoa</taxon>
        <taxon>Ecdysozoa</taxon>
        <taxon>Nematoda</taxon>
        <taxon>Chromadorea</taxon>
        <taxon>Rhabditida</taxon>
        <taxon>Rhabditina</taxon>
        <taxon>Rhabditomorpha</taxon>
        <taxon>Strongyloidea</taxon>
        <taxon>Metastrongylidae</taxon>
        <taxon>Parelaphostrongylus</taxon>
    </lineage>
</organism>
<feature type="compositionally biased region" description="Basic and acidic residues" evidence="1">
    <location>
        <begin position="59"/>
        <end position="69"/>
    </location>
</feature>
<dbReference type="AlphaFoldDB" id="A0AAD5LVG5"/>
<comment type="caution">
    <text evidence="2">The sequence shown here is derived from an EMBL/GenBank/DDBJ whole genome shotgun (WGS) entry which is preliminary data.</text>
</comment>
<evidence type="ECO:0000256" key="1">
    <source>
        <dbReference type="SAM" id="MobiDB-lite"/>
    </source>
</evidence>
<protein>
    <submittedName>
        <fullName evidence="2">Uncharacterized protein</fullName>
    </submittedName>
</protein>
<sequence length="187" mass="21377">MELVTNTQGITREAVIVLPSHRHIRRPLNLLIPLDLEITQSQDKNNQQSESNYELPPPHSEHEPNEPSNDHPTVQPTTSPDTSLQKSKYNLRPRRQINYGDLINFSQIIHISMILSILSLLLSTVHYTEASASIRQLECINGGVKITSPDQTPYELCTEEYCKIYDTPHNEEIVHLPPQIVLHDYKV</sequence>
<evidence type="ECO:0000313" key="2">
    <source>
        <dbReference type="EMBL" id="KAJ1346220.1"/>
    </source>
</evidence>
<proteinExistence type="predicted"/>
<dbReference type="EMBL" id="JAHQIW010000148">
    <property type="protein sequence ID" value="KAJ1346220.1"/>
    <property type="molecule type" value="Genomic_DNA"/>
</dbReference>
<feature type="compositionally biased region" description="Polar residues" evidence="1">
    <location>
        <begin position="42"/>
        <end position="52"/>
    </location>
</feature>
<gene>
    <name evidence="2" type="ORF">KIN20_000967</name>
</gene>
<feature type="region of interest" description="Disordered" evidence="1">
    <location>
        <begin position="42"/>
        <end position="90"/>
    </location>
</feature>
<keyword evidence="3" id="KW-1185">Reference proteome</keyword>